<gene>
    <name evidence="2" type="ORF">H109_03893</name>
</gene>
<sequence length="60" mass="6717">SYRSLKPRTRLLFGLGLMGYAAFGMWASPKLEQSLGMTPSKEEQAELDRKLAISVSRVDK</sequence>
<name>A0A059J998_TRIIM</name>
<keyword evidence="1" id="KW-0472">Membrane</keyword>
<dbReference type="EMBL" id="AOKY01000271">
    <property type="protein sequence ID" value="KDB24228.1"/>
    <property type="molecule type" value="Genomic_DNA"/>
</dbReference>
<keyword evidence="1" id="KW-0812">Transmembrane</keyword>
<feature type="non-terminal residue" evidence="2">
    <location>
        <position position="1"/>
    </location>
</feature>
<dbReference type="AlphaFoldDB" id="A0A059J998"/>
<reference evidence="2 3" key="1">
    <citation type="submission" date="2014-02" db="EMBL/GenBank/DDBJ databases">
        <title>The Genome Sequence of Trichophyton interdigitale MR816.</title>
        <authorList>
            <consortium name="The Broad Institute Genomics Platform"/>
            <person name="Cuomo C.A."/>
            <person name="White T.C."/>
            <person name="Graser Y."/>
            <person name="Martinez-Rossi N."/>
            <person name="Heitman J."/>
            <person name="Young S.K."/>
            <person name="Zeng Q."/>
            <person name="Gargeya S."/>
            <person name="Abouelleil A."/>
            <person name="Alvarado L."/>
            <person name="Chapman S.B."/>
            <person name="Gainer-Dewar J."/>
            <person name="Goldberg J."/>
            <person name="Griggs A."/>
            <person name="Gujja S."/>
            <person name="Hansen M."/>
            <person name="Howarth C."/>
            <person name="Imamovic A."/>
            <person name="Larimer J."/>
            <person name="Martinez D."/>
            <person name="Murphy C."/>
            <person name="Pearson M.D."/>
            <person name="Persinoti G."/>
            <person name="Poon T."/>
            <person name="Priest M."/>
            <person name="Roberts A.D."/>
            <person name="Saif S."/>
            <person name="Shea T.D."/>
            <person name="Sykes S.N."/>
            <person name="Wortman J."/>
            <person name="Nusbaum C."/>
            <person name="Birren B."/>
        </authorList>
    </citation>
    <scope>NUCLEOTIDE SEQUENCE [LARGE SCALE GENOMIC DNA]</scope>
    <source>
        <strain evidence="2 3">MR816</strain>
    </source>
</reference>
<accession>A0A059J998</accession>
<dbReference type="OMA" id="WFSPQVE"/>
<dbReference type="STRING" id="1215338.A0A059J998"/>
<dbReference type="HOGENOM" id="CLU_190851_0_0_1"/>
<protein>
    <submittedName>
        <fullName evidence="2">Uncharacterized protein</fullName>
    </submittedName>
</protein>
<evidence type="ECO:0000313" key="3">
    <source>
        <dbReference type="Proteomes" id="UP000024533"/>
    </source>
</evidence>
<evidence type="ECO:0000256" key="1">
    <source>
        <dbReference type="SAM" id="Phobius"/>
    </source>
</evidence>
<feature type="transmembrane region" description="Helical" evidence="1">
    <location>
        <begin position="12"/>
        <end position="29"/>
    </location>
</feature>
<keyword evidence="3" id="KW-1185">Reference proteome</keyword>
<dbReference type="OrthoDB" id="2555959at2759"/>
<proteinExistence type="predicted"/>
<keyword evidence="1" id="KW-1133">Transmembrane helix</keyword>
<organism evidence="2 3">
    <name type="scientific">Trichophyton interdigitale (strain MR816)</name>
    <dbReference type="NCBI Taxonomy" id="1215338"/>
    <lineage>
        <taxon>Eukaryota</taxon>
        <taxon>Fungi</taxon>
        <taxon>Dikarya</taxon>
        <taxon>Ascomycota</taxon>
        <taxon>Pezizomycotina</taxon>
        <taxon>Eurotiomycetes</taxon>
        <taxon>Eurotiomycetidae</taxon>
        <taxon>Onygenales</taxon>
        <taxon>Arthrodermataceae</taxon>
        <taxon>Trichophyton</taxon>
    </lineage>
</organism>
<evidence type="ECO:0000313" key="2">
    <source>
        <dbReference type="EMBL" id="KDB24228.1"/>
    </source>
</evidence>
<dbReference type="Proteomes" id="UP000024533">
    <property type="component" value="Unassembled WGS sequence"/>
</dbReference>
<comment type="caution">
    <text evidence="2">The sequence shown here is derived from an EMBL/GenBank/DDBJ whole genome shotgun (WGS) entry which is preliminary data.</text>
</comment>